<gene>
    <name evidence="1" type="ORF">K529_008520</name>
</gene>
<accession>A0A1B1A2I9</accession>
<dbReference type="AlphaFoldDB" id="A0A1B1A2I9"/>
<protein>
    <recommendedName>
        <fullName evidence="3">Tat pathway signal sequence domain protein</fullName>
    </recommendedName>
</protein>
<dbReference type="STRING" id="1265309.K529_008520"/>
<dbReference type="EMBL" id="CP015230">
    <property type="protein sequence ID" value="ANP40805.1"/>
    <property type="molecule type" value="Genomic_DNA"/>
</dbReference>
<organism evidence="1 2">
    <name type="scientific">Tritonibacter mobilis F1926</name>
    <dbReference type="NCBI Taxonomy" id="1265309"/>
    <lineage>
        <taxon>Bacteria</taxon>
        <taxon>Pseudomonadati</taxon>
        <taxon>Pseudomonadota</taxon>
        <taxon>Alphaproteobacteria</taxon>
        <taxon>Rhodobacterales</taxon>
        <taxon>Paracoccaceae</taxon>
        <taxon>Tritonibacter</taxon>
    </lineage>
</organism>
<dbReference type="KEGG" id="rmb:K529_008520"/>
<name>A0A1B1A2I9_9RHOB</name>
<evidence type="ECO:0000313" key="2">
    <source>
        <dbReference type="Proteomes" id="UP000013243"/>
    </source>
</evidence>
<dbReference type="Proteomes" id="UP000013243">
    <property type="component" value="Chromosome"/>
</dbReference>
<evidence type="ECO:0008006" key="3">
    <source>
        <dbReference type="Google" id="ProtNLM"/>
    </source>
</evidence>
<evidence type="ECO:0000313" key="1">
    <source>
        <dbReference type="EMBL" id="ANP40805.1"/>
    </source>
</evidence>
<proteinExistence type="predicted"/>
<reference evidence="1 2" key="1">
    <citation type="journal article" date="2016" name="ISME J.">
        <title>Global occurrence and heterogeneity of the Roseobacter-clade species Ruegeria mobilis.</title>
        <authorList>
            <person name="Sonnenschein E."/>
            <person name="Gram L."/>
        </authorList>
    </citation>
    <scope>NUCLEOTIDE SEQUENCE [LARGE SCALE GENOMIC DNA]</scope>
    <source>
        <strain evidence="1 2">F1926</strain>
    </source>
</reference>
<sequence>MGLSLSSQGALASTFDCKLSNIGVKHPYLADRVTFTADARFQNITITNIDIKDVTMSIVPGELANRTKKRVRIRFPAHSFVMNGVLPKQPGAYGRMKPSEYLYELSISLSDQRYTMRVVDARFGISDGAGSGRCKVSN</sequence>